<dbReference type="Proteomes" id="UP001497392">
    <property type="component" value="Unassembled WGS sequence"/>
</dbReference>
<evidence type="ECO:0000313" key="2">
    <source>
        <dbReference type="EMBL" id="CAL5220249.1"/>
    </source>
</evidence>
<dbReference type="EMBL" id="CAXHTA020000003">
    <property type="protein sequence ID" value="CAL5220249.1"/>
    <property type="molecule type" value="Genomic_DNA"/>
</dbReference>
<keyword evidence="1" id="KW-0175">Coiled coil</keyword>
<sequence length="645" mass="68323">MRGAVANPNAVMMSEKGIEGITPDNDFINKLLCPEPKGDGPNKKGPAKAFLTQLAHKAETRKTLADYLKDLRSVEGGDRQLTSWLKEEGFQTSLRTINQALTEAKANDLLFWASRYHLFVHWSANRAHPWDNLPKSEAACAILEIGKLRNSDGEAVVLLDGKQVNDFTFSNGVFKTTSPIAWTTPTGETASVLLNLQFSVFSGYGEPGFLASYLGVQAHGILWPAPGATASANWPIAPPMVSAKVNVATRDAALAPGGMDSMAFFEGSYCLMPLNTSTHMKPVEVLISTNNGRPTVSVNGQKLVAFNFDYNSVLAWREEAGYSAWLQFLVLPGGPVFVGKISNSGYDAVDVVGERAGQDSQIAPDSTLDNFVGQQVAAGLATAAVVVLGHIISVALELWGLKNDKKGRSRAALEAAFEGYMDLFTKIDHVNYATEDAFPYGADVRILDPSAGKGAEAAQQEALEAAASAKAALAAALENAEGVREAVAAKEVLEAAQKSSTAAWRSHSAGKAALVAEESAVSAANLARAARTQAALGAAMLAAQAYNQAKKSAAEAAHAASEGAQLALEAVEASVQHLVAVRDYSRLKDMAEASAVAGQALKAAEEAEKEWEADSPEARKEALSAAQNAADFAQQTYKHLRLVHN</sequence>
<name>A0ABP1FNK6_9CHLO</name>
<reference evidence="2 3" key="1">
    <citation type="submission" date="2024-06" db="EMBL/GenBank/DDBJ databases">
        <authorList>
            <person name="Kraege A."/>
            <person name="Thomma B."/>
        </authorList>
    </citation>
    <scope>NUCLEOTIDE SEQUENCE [LARGE SCALE GENOMIC DNA]</scope>
</reference>
<feature type="coiled-coil region" evidence="1">
    <location>
        <begin position="590"/>
        <end position="621"/>
    </location>
</feature>
<protein>
    <submittedName>
        <fullName evidence="2">G2229 protein</fullName>
    </submittedName>
</protein>
<evidence type="ECO:0000256" key="1">
    <source>
        <dbReference type="SAM" id="Coils"/>
    </source>
</evidence>
<evidence type="ECO:0000313" key="3">
    <source>
        <dbReference type="Proteomes" id="UP001497392"/>
    </source>
</evidence>
<organism evidence="2 3">
    <name type="scientific">Coccomyxa viridis</name>
    <dbReference type="NCBI Taxonomy" id="1274662"/>
    <lineage>
        <taxon>Eukaryota</taxon>
        <taxon>Viridiplantae</taxon>
        <taxon>Chlorophyta</taxon>
        <taxon>core chlorophytes</taxon>
        <taxon>Trebouxiophyceae</taxon>
        <taxon>Trebouxiophyceae incertae sedis</taxon>
        <taxon>Coccomyxaceae</taxon>
        <taxon>Coccomyxa</taxon>
    </lineage>
</organism>
<keyword evidence="3" id="KW-1185">Reference proteome</keyword>
<accession>A0ABP1FNK6</accession>
<comment type="caution">
    <text evidence="2">The sequence shown here is derived from an EMBL/GenBank/DDBJ whole genome shotgun (WGS) entry which is preliminary data.</text>
</comment>
<gene>
    <name evidence="2" type="primary">g2229</name>
    <name evidence="2" type="ORF">VP750_LOCUS1908</name>
</gene>
<proteinExistence type="predicted"/>